<reference evidence="1" key="1">
    <citation type="submission" date="2023-08" db="EMBL/GenBank/DDBJ databases">
        <title>Black Yeasts Isolated from many extreme environments.</title>
        <authorList>
            <person name="Coleine C."/>
            <person name="Stajich J.E."/>
            <person name="Selbmann L."/>
        </authorList>
    </citation>
    <scope>NUCLEOTIDE SEQUENCE</scope>
    <source>
        <strain evidence="1">CCFEE 5401</strain>
    </source>
</reference>
<evidence type="ECO:0000313" key="2">
    <source>
        <dbReference type="Proteomes" id="UP001310890"/>
    </source>
</evidence>
<dbReference type="Proteomes" id="UP001310890">
    <property type="component" value="Unassembled WGS sequence"/>
</dbReference>
<evidence type="ECO:0000313" key="1">
    <source>
        <dbReference type="EMBL" id="KAK5108441.1"/>
    </source>
</evidence>
<dbReference type="AlphaFoldDB" id="A0AAN7TKZ7"/>
<name>A0AAN7TKZ7_9PEZI</name>
<organism evidence="1 2">
    <name type="scientific">Meristemomyces frigidus</name>
    <dbReference type="NCBI Taxonomy" id="1508187"/>
    <lineage>
        <taxon>Eukaryota</taxon>
        <taxon>Fungi</taxon>
        <taxon>Dikarya</taxon>
        <taxon>Ascomycota</taxon>
        <taxon>Pezizomycotina</taxon>
        <taxon>Dothideomycetes</taxon>
        <taxon>Dothideomycetidae</taxon>
        <taxon>Mycosphaerellales</taxon>
        <taxon>Teratosphaeriaceae</taxon>
        <taxon>Meristemomyces</taxon>
    </lineage>
</organism>
<protein>
    <submittedName>
        <fullName evidence="1">Uncharacterized protein</fullName>
    </submittedName>
</protein>
<comment type="caution">
    <text evidence="1">The sequence shown here is derived from an EMBL/GenBank/DDBJ whole genome shotgun (WGS) entry which is preliminary data.</text>
</comment>
<sequence>MEERRPKFEEAVKDVQRAGGVLDGLGQGTGKEIREWERRREVARGWIEEIRCQARRRRVRGFEAGDEGIVEFDGEGGLGVEGMEMGLGI</sequence>
<dbReference type="EMBL" id="JAVRRL010000086">
    <property type="protein sequence ID" value="KAK5108441.1"/>
    <property type="molecule type" value="Genomic_DNA"/>
</dbReference>
<accession>A0AAN7TKZ7</accession>
<proteinExistence type="predicted"/>
<gene>
    <name evidence="1" type="ORF">LTR62_008328</name>
</gene>